<feature type="domain" description="Aminoacyl-transfer RNA synthetases class-II family profile" evidence="6">
    <location>
        <begin position="9"/>
        <end position="309"/>
    </location>
</feature>
<name>Z9JG44_9GAMM</name>
<dbReference type="GO" id="GO:0000049">
    <property type="term" value="F:tRNA binding"/>
    <property type="evidence" value="ECO:0007669"/>
    <property type="project" value="TreeGrafter"/>
</dbReference>
<evidence type="ECO:0000256" key="5">
    <source>
        <dbReference type="ARBA" id="ARBA00052794"/>
    </source>
</evidence>
<evidence type="ECO:0000256" key="2">
    <source>
        <dbReference type="ARBA" id="ARBA00022598"/>
    </source>
</evidence>
<dbReference type="EMBL" id="JDSQ01000030">
    <property type="protein sequence ID" value="EWS77144.1"/>
    <property type="molecule type" value="Genomic_DNA"/>
</dbReference>
<reference evidence="7 8" key="1">
    <citation type="journal article" date="2014" name="Genome Announc.">
        <title>Draft Genome Sequence of Xylella fastidiosa Pear Leaf Scorch Strain in Taiwan.</title>
        <authorList>
            <person name="Su C.C."/>
            <person name="Deng W.L."/>
            <person name="Jan F.J."/>
            <person name="Chang C.J."/>
            <person name="Huang H."/>
            <person name="Chen J."/>
        </authorList>
    </citation>
    <scope>NUCLEOTIDE SEQUENCE [LARGE SCALE GENOMIC DNA]</scope>
    <source>
        <strain evidence="7 8">PLS229</strain>
    </source>
</reference>
<accession>Z9JG44</accession>
<dbReference type="InterPro" id="IPR018149">
    <property type="entry name" value="Lys-tRNA-synth_II_C"/>
</dbReference>
<proteinExistence type="predicted"/>
<evidence type="ECO:0000313" key="7">
    <source>
        <dbReference type="EMBL" id="EWS77144.1"/>
    </source>
</evidence>
<dbReference type="PANTHER" id="PTHR42918:SF6">
    <property type="entry name" value="ELONGATION FACTOR P--(R)-BETA-LYSINE LIGASE"/>
    <property type="match status" value="1"/>
</dbReference>
<gene>
    <name evidence="7" type="ORF">AF72_12380</name>
</gene>
<dbReference type="Gene3D" id="3.30.930.10">
    <property type="entry name" value="Bira Bifunctional Protein, Domain 2"/>
    <property type="match status" value="1"/>
</dbReference>
<sequence>MSMTPMETLRLRARLNAAIRRFFTDRDVLEVETPLLSAAGNTEPNIESFHTCFIGHRDAGAAQRWLRTSPEYPLKRLLAAGVGDCYELGRVFRNGEAGGRHNPEFTMLEWYRVGWDHRRLAEETTALVREALALVERKAALHVTTYRQMFLDMLGVDPMLAPETVLRHALDAVEIDPDGLGRDDWLDLLMTHRIQPAFPADRITVVHDWPATQCALARIRSSDPPVAERFELYLGVYEIANGYHELNDAAEQRRRFQQDNRVRAVRGLPQIPLDEHLLDVLSRLPDCAGVAVGVDRLLMAMCETASIADVLAFAFMSA</sequence>
<dbReference type="FunFam" id="3.30.930.10:FF:000017">
    <property type="entry name" value="Elongation factor P--(R)-beta-lysine ligase"/>
    <property type="match status" value="1"/>
</dbReference>
<keyword evidence="2" id="KW-0436">Ligase</keyword>
<dbReference type="PROSITE" id="PS50862">
    <property type="entry name" value="AA_TRNA_LIGASE_II"/>
    <property type="match status" value="1"/>
</dbReference>
<dbReference type="Proteomes" id="UP000020406">
    <property type="component" value="Unassembled WGS sequence"/>
</dbReference>
<keyword evidence="4" id="KW-0067">ATP-binding</keyword>
<dbReference type="KEGG" id="xtw:AB672_10045"/>
<dbReference type="InterPro" id="IPR006195">
    <property type="entry name" value="aa-tRNA-synth_II"/>
</dbReference>
<dbReference type="PANTHER" id="PTHR42918">
    <property type="entry name" value="LYSYL-TRNA SYNTHETASE"/>
    <property type="match status" value="1"/>
</dbReference>
<dbReference type="NCBIfam" id="TIGR00462">
    <property type="entry name" value="genX"/>
    <property type="match status" value="1"/>
</dbReference>
<evidence type="ECO:0000259" key="6">
    <source>
        <dbReference type="PROSITE" id="PS50862"/>
    </source>
</evidence>
<dbReference type="PRINTS" id="PR00982">
    <property type="entry name" value="TRNASYNTHLYS"/>
</dbReference>
<organism evidence="7 8">
    <name type="scientific">Xylella taiwanensis</name>
    <dbReference type="NCBI Taxonomy" id="1444770"/>
    <lineage>
        <taxon>Bacteria</taxon>
        <taxon>Pseudomonadati</taxon>
        <taxon>Pseudomonadota</taxon>
        <taxon>Gammaproteobacteria</taxon>
        <taxon>Lysobacterales</taxon>
        <taxon>Lysobacteraceae</taxon>
        <taxon>Xylella</taxon>
    </lineage>
</organism>
<protein>
    <submittedName>
        <fullName evidence="7">Lysyl-tRNA synthetase</fullName>
    </submittedName>
</protein>
<keyword evidence="7" id="KW-0030">Aminoacyl-tRNA synthetase</keyword>
<comment type="subunit">
    <text evidence="1">Homodimer.</text>
</comment>
<evidence type="ECO:0000256" key="1">
    <source>
        <dbReference type="ARBA" id="ARBA00011738"/>
    </source>
</evidence>
<dbReference type="Pfam" id="PF00152">
    <property type="entry name" value="tRNA-synt_2"/>
    <property type="match status" value="1"/>
</dbReference>
<dbReference type="GO" id="GO:0005829">
    <property type="term" value="C:cytosol"/>
    <property type="evidence" value="ECO:0007669"/>
    <property type="project" value="TreeGrafter"/>
</dbReference>
<dbReference type="eggNOG" id="COG2269">
    <property type="taxonomic scope" value="Bacteria"/>
</dbReference>
<dbReference type="InterPro" id="IPR004364">
    <property type="entry name" value="Aa-tRNA-synt_II"/>
</dbReference>
<dbReference type="NCBIfam" id="NF006828">
    <property type="entry name" value="PRK09350.1"/>
    <property type="match status" value="1"/>
</dbReference>
<dbReference type="PATRIC" id="fig|1444770.3.peg.2923"/>
<comment type="catalytic activity">
    <reaction evidence="5">
        <text>D-beta-lysine + L-lysyl-[protein] + ATP = N(6)-((3R)-3,6-diaminohexanoyl)-L-lysyl-[protein] + AMP + diphosphate + H(+)</text>
        <dbReference type="Rhea" id="RHEA:83435"/>
        <dbReference type="Rhea" id="RHEA-COMP:9752"/>
        <dbReference type="Rhea" id="RHEA-COMP:20131"/>
        <dbReference type="ChEBI" id="CHEBI:15378"/>
        <dbReference type="ChEBI" id="CHEBI:29969"/>
        <dbReference type="ChEBI" id="CHEBI:30616"/>
        <dbReference type="ChEBI" id="CHEBI:33019"/>
        <dbReference type="ChEBI" id="CHEBI:84138"/>
        <dbReference type="ChEBI" id="CHEBI:156053"/>
        <dbReference type="ChEBI" id="CHEBI:456215"/>
    </reaction>
    <physiologicalReaction direction="left-to-right" evidence="5">
        <dbReference type="Rhea" id="RHEA:83436"/>
    </physiologicalReaction>
</comment>
<evidence type="ECO:0000256" key="4">
    <source>
        <dbReference type="ARBA" id="ARBA00022840"/>
    </source>
</evidence>
<comment type="caution">
    <text evidence="7">The sequence shown here is derived from an EMBL/GenBank/DDBJ whole genome shotgun (WGS) entry which is preliminary data.</text>
</comment>
<evidence type="ECO:0000256" key="3">
    <source>
        <dbReference type="ARBA" id="ARBA00022741"/>
    </source>
</evidence>
<dbReference type="InterPro" id="IPR004525">
    <property type="entry name" value="EpmA"/>
</dbReference>
<keyword evidence="3" id="KW-0547">Nucleotide-binding</keyword>
<dbReference type="GO" id="GO:0006430">
    <property type="term" value="P:lysyl-tRNA aminoacylation"/>
    <property type="evidence" value="ECO:0007669"/>
    <property type="project" value="InterPro"/>
</dbReference>
<dbReference type="InterPro" id="IPR045864">
    <property type="entry name" value="aa-tRNA-synth_II/BPL/LPL"/>
</dbReference>
<dbReference type="SUPFAM" id="SSF55681">
    <property type="entry name" value="Class II aaRS and biotin synthetases"/>
    <property type="match status" value="1"/>
</dbReference>
<evidence type="ECO:0000313" key="8">
    <source>
        <dbReference type="Proteomes" id="UP000020406"/>
    </source>
</evidence>
<dbReference type="GO" id="GO:0004824">
    <property type="term" value="F:lysine-tRNA ligase activity"/>
    <property type="evidence" value="ECO:0007669"/>
    <property type="project" value="InterPro"/>
</dbReference>
<dbReference type="STRING" id="1444770.AF72_12380"/>
<dbReference type="GO" id="GO:0005524">
    <property type="term" value="F:ATP binding"/>
    <property type="evidence" value="ECO:0007669"/>
    <property type="project" value="UniProtKB-KW"/>
</dbReference>
<dbReference type="AlphaFoldDB" id="Z9JG44"/>